<evidence type="ECO:0000313" key="3">
    <source>
        <dbReference type="Proteomes" id="UP001492380"/>
    </source>
</evidence>
<name>A0ABR1YHD3_9PEZI</name>
<dbReference type="InterPro" id="IPR011990">
    <property type="entry name" value="TPR-like_helical_dom_sf"/>
</dbReference>
<dbReference type="SUPFAM" id="SSF48452">
    <property type="entry name" value="TPR-like"/>
    <property type="match status" value="1"/>
</dbReference>
<sequence length="570" mass="65523">MPHEKTSDELLAEGDAYYQDRQYQRAKTAYLAAFESSHDSNDVTPLDKAASCYLRLKDYNSALALAKKMSKLNAGDVRVYLRMGQTLQLLQKSALATKIYAKGLQRCRVTAEGYDTLRKQYNMLESQERATKSEDPVNVLPYEMLDQIMGYLDFKCRVNLLRVSKKWRSYLISNSCLWRDLDLSLTRRPVSRNCIANYIKWSDGRMHTARLKRLAKFQSLWELGRQCQITSLCWMGSDFTLASITHPLMAFKNLQSLTVTCEFVTLDSVQVILRQVPSLISLEFHYLHDVKQHLLWDFDLPNLQHLKINCAKKFNNDWFLKLCPQQLVKRIPNIRTLALTNFIYGIEDVDFSGLVHLETLDLGGTFFGLLTPKLPGDLRSLHLSGRNSAFRPEIPQAFPKLESFALDVNVPPGAPGHYIQFPNPEPFLLPLLQYPMKGGLFEPGSPPLRRLAIKPSPSGLWWKEILATPRLERLEDIDMGDLRDEHEDFICKLVTDHLPYLKRLNIGGFYRLTGWGIKQLVTGLPHLEELVLSGCPKVHYDAIEWARKKLKRVDWTPVQEARSGRRVLWG</sequence>
<dbReference type="Gene3D" id="1.25.40.10">
    <property type="entry name" value="Tetratricopeptide repeat domain"/>
    <property type="match status" value="1"/>
</dbReference>
<dbReference type="SUPFAM" id="SSF52047">
    <property type="entry name" value="RNI-like"/>
    <property type="match status" value="1"/>
</dbReference>
<dbReference type="SUPFAM" id="SSF81383">
    <property type="entry name" value="F-box domain"/>
    <property type="match status" value="1"/>
</dbReference>
<evidence type="ECO:0000259" key="1">
    <source>
        <dbReference type="PROSITE" id="PS50181"/>
    </source>
</evidence>
<organism evidence="2 3">
    <name type="scientific">Phyllosticta capitalensis</name>
    <dbReference type="NCBI Taxonomy" id="121624"/>
    <lineage>
        <taxon>Eukaryota</taxon>
        <taxon>Fungi</taxon>
        <taxon>Dikarya</taxon>
        <taxon>Ascomycota</taxon>
        <taxon>Pezizomycotina</taxon>
        <taxon>Dothideomycetes</taxon>
        <taxon>Dothideomycetes incertae sedis</taxon>
        <taxon>Botryosphaeriales</taxon>
        <taxon>Phyllostictaceae</taxon>
        <taxon>Phyllosticta</taxon>
    </lineage>
</organism>
<dbReference type="InterPro" id="IPR036047">
    <property type="entry name" value="F-box-like_dom_sf"/>
</dbReference>
<comment type="caution">
    <text evidence="2">The sequence shown here is derived from an EMBL/GenBank/DDBJ whole genome shotgun (WGS) entry which is preliminary data.</text>
</comment>
<dbReference type="Gene3D" id="3.80.10.10">
    <property type="entry name" value="Ribonuclease Inhibitor"/>
    <property type="match status" value="2"/>
</dbReference>
<dbReference type="Gene3D" id="1.20.1280.50">
    <property type="match status" value="1"/>
</dbReference>
<dbReference type="InterPro" id="IPR001810">
    <property type="entry name" value="F-box_dom"/>
</dbReference>
<keyword evidence="3" id="KW-1185">Reference proteome</keyword>
<dbReference type="SMART" id="SM00256">
    <property type="entry name" value="FBOX"/>
    <property type="match status" value="1"/>
</dbReference>
<dbReference type="Pfam" id="PF12937">
    <property type="entry name" value="F-box-like"/>
    <property type="match status" value="1"/>
</dbReference>
<proteinExistence type="predicted"/>
<reference evidence="2 3" key="1">
    <citation type="submission" date="2024-04" db="EMBL/GenBank/DDBJ databases">
        <title>Phyllosticta paracitricarpa is synonymous to the EU quarantine fungus P. citricarpa based on phylogenomic analyses.</title>
        <authorList>
            <consortium name="Lawrence Berkeley National Laboratory"/>
            <person name="Van Ingen-Buijs V.A."/>
            <person name="Van Westerhoven A.C."/>
            <person name="Haridas S."/>
            <person name="Skiadas P."/>
            <person name="Martin F."/>
            <person name="Groenewald J.Z."/>
            <person name="Crous P.W."/>
            <person name="Seidl M.F."/>
        </authorList>
    </citation>
    <scope>NUCLEOTIDE SEQUENCE [LARGE SCALE GENOMIC DNA]</scope>
    <source>
        <strain evidence="2 3">CBS 123374</strain>
    </source>
</reference>
<dbReference type="Proteomes" id="UP001492380">
    <property type="component" value="Unassembled WGS sequence"/>
</dbReference>
<dbReference type="InterPro" id="IPR032675">
    <property type="entry name" value="LRR_dom_sf"/>
</dbReference>
<dbReference type="PROSITE" id="PS50181">
    <property type="entry name" value="FBOX"/>
    <property type="match status" value="1"/>
</dbReference>
<evidence type="ECO:0000313" key="2">
    <source>
        <dbReference type="EMBL" id="KAK8229174.1"/>
    </source>
</evidence>
<dbReference type="PANTHER" id="PTHR38926">
    <property type="entry name" value="F-BOX DOMAIN CONTAINING PROTEIN, EXPRESSED"/>
    <property type="match status" value="1"/>
</dbReference>
<dbReference type="PANTHER" id="PTHR38926:SF5">
    <property type="entry name" value="F-BOX AND LEUCINE-RICH REPEAT PROTEIN 6"/>
    <property type="match status" value="1"/>
</dbReference>
<accession>A0ABR1YHD3</accession>
<feature type="domain" description="F-box" evidence="1">
    <location>
        <begin position="134"/>
        <end position="181"/>
    </location>
</feature>
<dbReference type="EMBL" id="JBBWRZ010000009">
    <property type="protein sequence ID" value="KAK8229174.1"/>
    <property type="molecule type" value="Genomic_DNA"/>
</dbReference>
<protein>
    <recommendedName>
        <fullName evidence="1">F-box domain-containing protein</fullName>
    </recommendedName>
</protein>
<gene>
    <name evidence="2" type="ORF">HDK90DRAFT_493308</name>
</gene>